<keyword evidence="2 9" id="KW-0812">Transmembrane</keyword>
<evidence type="ECO:0000256" key="3">
    <source>
        <dbReference type="ARBA" id="ARBA00022801"/>
    </source>
</evidence>
<dbReference type="OrthoDB" id="5579088at2759"/>
<keyword evidence="7 9" id="KW-0472">Membrane</keyword>
<evidence type="ECO:0000256" key="6">
    <source>
        <dbReference type="ARBA" id="ARBA00023098"/>
    </source>
</evidence>
<dbReference type="AlphaFoldDB" id="A0A8W8KEE9"/>
<organism evidence="10 11">
    <name type="scientific">Magallana gigas</name>
    <name type="common">Pacific oyster</name>
    <name type="synonym">Crassostrea gigas</name>
    <dbReference type="NCBI Taxonomy" id="29159"/>
    <lineage>
        <taxon>Eukaryota</taxon>
        <taxon>Metazoa</taxon>
        <taxon>Spiralia</taxon>
        <taxon>Lophotrochozoa</taxon>
        <taxon>Mollusca</taxon>
        <taxon>Bivalvia</taxon>
        <taxon>Autobranchia</taxon>
        <taxon>Pteriomorphia</taxon>
        <taxon>Ostreida</taxon>
        <taxon>Ostreoidea</taxon>
        <taxon>Ostreidae</taxon>
        <taxon>Magallana</taxon>
    </lineage>
</organism>
<dbReference type="OMA" id="LWEFMLI"/>
<evidence type="ECO:0000313" key="11">
    <source>
        <dbReference type="Proteomes" id="UP000005408"/>
    </source>
</evidence>
<feature type="compositionally biased region" description="Basic and acidic residues" evidence="8">
    <location>
        <begin position="10"/>
        <end position="20"/>
    </location>
</feature>
<feature type="transmembrane region" description="Helical" evidence="9">
    <location>
        <begin position="51"/>
        <end position="70"/>
    </location>
</feature>
<name>A0A8W8KEE9_MAGGI</name>
<dbReference type="GO" id="GO:0019915">
    <property type="term" value="P:lipid storage"/>
    <property type="evidence" value="ECO:0007669"/>
    <property type="project" value="InterPro"/>
</dbReference>
<evidence type="ECO:0000256" key="4">
    <source>
        <dbReference type="ARBA" id="ARBA00022824"/>
    </source>
</evidence>
<keyword evidence="5 9" id="KW-1133">Transmembrane helix</keyword>
<dbReference type="GO" id="GO:0005789">
    <property type="term" value="C:endoplasmic reticulum membrane"/>
    <property type="evidence" value="ECO:0007669"/>
    <property type="project" value="UniProtKB-SubCell"/>
</dbReference>
<dbReference type="Proteomes" id="UP000005408">
    <property type="component" value="Unassembled WGS sequence"/>
</dbReference>
<evidence type="ECO:0000256" key="7">
    <source>
        <dbReference type="ARBA" id="ARBA00023136"/>
    </source>
</evidence>
<dbReference type="GO" id="GO:0008654">
    <property type="term" value="P:phospholipid biosynthetic process"/>
    <property type="evidence" value="ECO:0007669"/>
    <property type="project" value="TreeGrafter"/>
</dbReference>
<evidence type="ECO:0000256" key="8">
    <source>
        <dbReference type="SAM" id="MobiDB-lite"/>
    </source>
</evidence>
<dbReference type="Pfam" id="PF10261">
    <property type="entry name" value="FIT"/>
    <property type="match status" value="2"/>
</dbReference>
<keyword evidence="6" id="KW-0443">Lipid metabolism</keyword>
<dbReference type="EnsemblMetazoa" id="G23154.1">
    <property type="protein sequence ID" value="G23154.1:cds"/>
    <property type="gene ID" value="G23154"/>
</dbReference>
<reference evidence="10" key="1">
    <citation type="submission" date="2022-08" db="UniProtKB">
        <authorList>
            <consortium name="EnsemblMetazoa"/>
        </authorList>
    </citation>
    <scope>IDENTIFICATION</scope>
    <source>
        <strain evidence="10">05x7-T-G4-1.051#20</strain>
    </source>
</reference>
<protein>
    <recommendedName>
        <fullName evidence="12">FIT family protein</fullName>
    </recommendedName>
</protein>
<dbReference type="GO" id="GO:0010945">
    <property type="term" value="F:coenzyme A diphosphatase activity"/>
    <property type="evidence" value="ECO:0007669"/>
    <property type="project" value="InterPro"/>
</dbReference>
<keyword evidence="3" id="KW-0378">Hydrolase</keyword>
<feature type="region of interest" description="Disordered" evidence="8">
    <location>
        <begin position="1"/>
        <end position="21"/>
    </location>
</feature>
<evidence type="ECO:0008006" key="12">
    <source>
        <dbReference type="Google" id="ProtNLM"/>
    </source>
</evidence>
<dbReference type="InterPro" id="IPR019388">
    <property type="entry name" value="FIT"/>
</dbReference>
<comment type="subcellular location">
    <subcellularLocation>
        <location evidence="1">Endoplasmic reticulum membrane</location>
        <topology evidence="1">Multi-pass membrane protein</topology>
    </subcellularLocation>
</comment>
<dbReference type="PANTHER" id="PTHR23129">
    <property type="entry name" value="ACYL-COENZYME A DIPHOSPHATASE FITM2"/>
    <property type="match status" value="1"/>
</dbReference>
<evidence type="ECO:0000313" key="10">
    <source>
        <dbReference type="EnsemblMetazoa" id="G23154.3:cds"/>
    </source>
</evidence>
<evidence type="ECO:0000256" key="2">
    <source>
        <dbReference type="ARBA" id="ARBA00022692"/>
    </source>
</evidence>
<feature type="transmembrane region" description="Helical" evidence="9">
    <location>
        <begin position="231"/>
        <end position="253"/>
    </location>
</feature>
<feature type="transmembrane region" description="Helical" evidence="9">
    <location>
        <begin position="265"/>
        <end position="283"/>
    </location>
</feature>
<evidence type="ECO:0000256" key="5">
    <source>
        <dbReference type="ARBA" id="ARBA00022989"/>
    </source>
</evidence>
<dbReference type="GO" id="GO:0034389">
    <property type="term" value="P:lipid droplet organization"/>
    <property type="evidence" value="ECO:0007669"/>
    <property type="project" value="InterPro"/>
</dbReference>
<dbReference type="EnsemblMetazoa" id="G23154.3">
    <property type="protein sequence ID" value="G23154.3:cds"/>
    <property type="gene ID" value="G23154"/>
</dbReference>
<keyword evidence="4" id="KW-0256">Endoplasmic reticulum</keyword>
<feature type="transmembrane region" description="Helical" evidence="9">
    <location>
        <begin position="90"/>
        <end position="109"/>
    </location>
</feature>
<evidence type="ECO:0000256" key="9">
    <source>
        <dbReference type="SAM" id="Phobius"/>
    </source>
</evidence>
<accession>A0A8W8KEE9</accession>
<sequence length="308" mass="34803">MASTKGSTKKSADKTQEKKPVPPPTHIGDFIVVFVMTVCKKILLVDTSVKIGLYFAGVVIGSVLADMIQFPRTYLSNKDNVFNQYFVKLGWGWTLLVLTAFITQTSYVYCLGKTSSVKIHLLRLCMGTFWWYTMVSIINYIENVVGVCSGKGIIGKDACIKNGKSWLGFEISGHVFLLIHNLLSISEEVKIFKDWKRLGEMFEDPDLPKNKDIKMSDFLQGRKNYRVLTPYINITVVVAAVFMVLWEFMLIISTIYRFHTTSQKVTAVFMAVACWFGSYRLILGYSKTGSLKLLQKPGESPMKFTKVG</sequence>
<dbReference type="HAMAP" id="MF_03230">
    <property type="entry name" value="FITM2"/>
    <property type="match status" value="1"/>
</dbReference>
<feature type="transmembrane region" description="Helical" evidence="9">
    <location>
        <begin position="121"/>
        <end position="141"/>
    </location>
</feature>
<keyword evidence="11" id="KW-1185">Reference proteome</keyword>
<dbReference type="InterPro" id="IPR046401">
    <property type="entry name" value="FITM1/2"/>
</dbReference>
<evidence type="ECO:0000256" key="1">
    <source>
        <dbReference type="ARBA" id="ARBA00004477"/>
    </source>
</evidence>
<proteinExistence type="inferred from homology"/>
<dbReference type="PANTHER" id="PTHR23129:SF0">
    <property type="entry name" value="ACYL-COENZYME A DIPHOSPHATASE FITM2"/>
    <property type="match status" value="1"/>
</dbReference>